<reference evidence="1 2" key="1">
    <citation type="submission" date="2016-02" db="EMBL/GenBank/DDBJ databases">
        <authorList>
            <consortium name="Pathogen Informatics"/>
        </authorList>
    </citation>
    <scope>NUCLEOTIDE SEQUENCE [LARGE SCALE GENOMIC DNA]</scope>
    <source>
        <strain evidence="1 2">LSS44</strain>
    </source>
</reference>
<name>A0A0Z8HI46_STRSU</name>
<proteinExistence type="predicted"/>
<dbReference type="AlphaFoldDB" id="A0A0Z8HI46"/>
<gene>
    <name evidence="1" type="ORF">ERS132406_01916</name>
</gene>
<dbReference type="Pfam" id="PF19614">
    <property type="entry name" value="DUF6119"/>
    <property type="match status" value="1"/>
</dbReference>
<dbReference type="EMBL" id="FIGZ01000026">
    <property type="protein sequence ID" value="CYV17579.1"/>
    <property type="molecule type" value="Genomic_DNA"/>
</dbReference>
<protein>
    <submittedName>
        <fullName evidence="1">Sporadically distributed protein</fullName>
    </submittedName>
</protein>
<evidence type="ECO:0000313" key="1">
    <source>
        <dbReference type="EMBL" id="CYV17579.1"/>
    </source>
</evidence>
<dbReference type="NCBIfam" id="TIGR04141">
    <property type="entry name" value="TIGR04141 family sporadically distributed protein"/>
    <property type="match status" value="1"/>
</dbReference>
<evidence type="ECO:0000313" key="2">
    <source>
        <dbReference type="Proteomes" id="UP000072083"/>
    </source>
</evidence>
<sequence length="112" mass="12382">MIHVKKGGGGSAPLSHLFSQVLVSSELLKGDVSALDFVNDAVKDDFGEIFLKAPGEECEIIIAIIHKNYSSPLEKVLPFFSMISLLFTCERLSLYGYKYRVALIEQLGQQSM</sequence>
<dbReference type="Proteomes" id="UP000072083">
    <property type="component" value="Unassembled WGS sequence"/>
</dbReference>
<dbReference type="InterPro" id="IPR026487">
    <property type="entry name" value="CHP04141"/>
</dbReference>
<organism evidence="1 2">
    <name type="scientific">Streptococcus suis</name>
    <dbReference type="NCBI Taxonomy" id="1307"/>
    <lineage>
        <taxon>Bacteria</taxon>
        <taxon>Bacillati</taxon>
        <taxon>Bacillota</taxon>
        <taxon>Bacilli</taxon>
        <taxon>Lactobacillales</taxon>
        <taxon>Streptococcaceae</taxon>
        <taxon>Streptococcus</taxon>
    </lineage>
</organism>
<accession>A0A0Z8HI46</accession>